<sequence length="434" mass="50318">MIVLIVLLSRLPFIFNSLGSDLDAWREVYTGKILHEDHIYNVSRFPGYPLPELSYSLLYDSPYWVINLLSVLFTIGCCLYLFKILNFLKVNLSFPITIAFPFIPVIYLNSTVAMEYNWSLFFLLSSTYYLLKKNLWVSTMLFGLMVSARFNNIIFLPAFVFLIYAYSEKDIKRTIQFTALTFLFTFLFFVPVILKYGISFLQSSGDPEFNLSSLLSLATLYVFGTLGILAIIIGLTLQFFTHDCQKLKDLPQNNFAIFSILIVIFNLAFFIKYPLEAGYLIPSIPFILILLYYIMNEKLMKPVLFAVLLSPFLIHVNATKIQIKGTVFVNEDYENQQLKYAKDLIREINTHIQDQPAIFHLGNYSEQVLLIGNFDKNSNIKIVKNLSLKDQQEIINQKSSLYYINTNDGKIENNKTHMLDNYGILLYKDFELKR</sequence>
<evidence type="ECO:0000313" key="2">
    <source>
        <dbReference type="EMBL" id="MFC3756436.1"/>
    </source>
</evidence>
<evidence type="ECO:0000256" key="1">
    <source>
        <dbReference type="SAM" id="Phobius"/>
    </source>
</evidence>
<feature type="transmembrane region" description="Helical" evidence="1">
    <location>
        <begin position="177"/>
        <end position="198"/>
    </location>
</feature>
<gene>
    <name evidence="2" type="ORF">ACFONJ_10705</name>
</gene>
<dbReference type="RefSeq" id="WP_290296939.1">
    <property type="nucleotide sequence ID" value="NZ_JAUFQR010000001.1"/>
</dbReference>
<evidence type="ECO:0008006" key="4">
    <source>
        <dbReference type="Google" id="ProtNLM"/>
    </source>
</evidence>
<feature type="transmembrane region" description="Helical" evidence="1">
    <location>
        <begin position="136"/>
        <end position="165"/>
    </location>
</feature>
<keyword evidence="1" id="KW-1133">Transmembrane helix</keyword>
<dbReference type="EMBL" id="JBHRYO010000002">
    <property type="protein sequence ID" value="MFC3756436.1"/>
    <property type="molecule type" value="Genomic_DNA"/>
</dbReference>
<keyword evidence="1" id="KW-0472">Membrane</keyword>
<feature type="transmembrane region" description="Helical" evidence="1">
    <location>
        <begin position="94"/>
        <end position="116"/>
    </location>
</feature>
<protein>
    <recommendedName>
        <fullName evidence="4">Glycosyltransferase RgtA/B/C/D-like domain-containing protein</fullName>
    </recommendedName>
</protein>
<evidence type="ECO:0000313" key="3">
    <source>
        <dbReference type="Proteomes" id="UP001595735"/>
    </source>
</evidence>
<accession>A0ABV7XTU2</accession>
<feature type="transmembrane region" description="Helical" evidence="1">
    <location>
        <begin position="253"/>
        <end position="271"/>
    </location>
</feature>
<comment type="caution">
    <text evidence="2">The sequence shown here is derived from an EMBL/GenBank/DDBJ whole genome shotgun (WGS) entry which is preliminary data.</text>
</comment>
<dbReference type="Proteomes" id="UP001595735">
    <property type="component" value="Unassembled WGS sequence"/>
</dbReference>
<keyword evidence="1" id="KW-0812">Transmembrane</keyword>
<reference evidence="3" key="1">
    <citation type="journal article" date="2019" name="Int. J. Syst. Evol. Microbiol.">
        <title>The Global Catalogue of Microorganisms (GCM) 10K type strain sequencing project: providing services to taxonomists for standard genome sequencing and annotation.</title>
        <authorList>
            <consortium name="The Broad Institute Genomics Platform"/>
            <consortium name="The Broad Institute Genome Sequencing Center for Infectious Disease"/>
            <person name="Wu L."/>
            <person name="Ma J."/>
        </authorList>
    </citation>
    <scope>NUCLEOTIDE SEQUENCE [LARGE SCALE GENOMIC DNA]</scope>
    <source>
        <strain evidence="3">CECT 7798</strain>
    </source>
</reference>
<feature type="transmembrane region" description="Helical" evidence="1">
    <location>
        <begin position="218"/>
        <end position="241"/>
    </location>
</feature>
<keyword evidence="3" id="KW-1185">Reference proteome</keyword>
<name>A0ABV7XTU2_9FLAO</name>
<feature type="transmembrane region" description="Helical" evidence="1">
    <location>
        <begin position="277"/>
        <end position="295"/>
    </location>
</feature>
<proteinExistence type="predicted"/>
<organism evidence="2 3">
    <name type="scientific">Chryseobacterium tructae</name>
    <dbReference type="NCBI Taxonomy" id="1037380"/>
    <lineage>
        <taxon>Bacteria</taxon>
        <taxon>Pseudomonadati</taxon>
        <taxon>Bacteroidota</taxon>
        <taxon>Flavobacteriia</taxon>
        <taxon>Flavobacteriales</taxon>
        <taxon>Weeksellaceae</taxon>
        <taxon>Chryseobacterium group</taxon>
        <taxon>Chryseobacterium</taxon>
    </lineage>
</organism>
<feature type="transmembrane region" description="Helical" evidence="1">
    <location>
        <begin position="63"/>
        <end position="82"/>
    </location>
</feature>